<dbReference type="InterPro" id="IPR013185">
    <property type="entry name" value="Transl_elong_KOW-like"/>
</dbReference>
<proteinExistence type="inferred from homology"/>
<dbReference type="PANTHER" id="PTHR30053">
    <property type="entry name" value="ELONGATION FACTOR P"/>
    <property type="match status" value="1"/>
</dbReference>
<evidence type="ECO:0000256" key="8">
    <source>
        <dbReference type="HAMAP-Rule" id="MF_00646"/>
    </source>
</evidence>
<dbReference type="InterPro" id="IPR008991">
    <property type="entry name" value="Translation_prot_SH3-like_sf"/>
</dbReference>
<gene>
    <name evidence="11" type="ORF">EDC56_3445</name>
</gene>
<dbReference type="InterPro" id="IPR014722">
    <property type="entry name" value="Rib_uL2_dom2"/>
</dbReference>
<evidence type="ECO:0000256" key="3">
    <source>
        <dbReference type="ARBA" id="ARBA00009479"/>
    </source>
</evidence>
<dbReference type="GO" id="GO:0043043">
    <property type="term" value="P:peptide biosynthetic process"/>
    <property type="evidence" value="ECO:0007669"/>
    <property type="project" value="InterPro"/>
</dbReference>
<dbReference type="Gene3D" id="2.30.30.30">
    <property type="match status" value="1"/>
</dbReference>
<evidence type="ECO:0000256" key="1">
    <source>
        <dbReference type="ARBA" id="ARBA00004496"/>
    </source>
</evidence>
<reference evidence="11 12" key="1">
    <citation type="submission" date="2018-11" db="EMBL/GenBank/DDBJ databases">
        <title>Genomic Encyclopedia of Type Strains, Phase IV (KMG-IV): sequencing the most valuable type-strain genomes for metagenomic binning, comparative biology and taxonomic classification.</title>
        <authorList>
            <person name="Goeker M."/>
        </authorList>
    </citation>
    <scope>NUCLEOTIDE SEQUENCE [LARGE SCALE GENOMIC DNA]</scope>
    <source>
        <strain evidence="11 12">DSM 100316</strain>
    </source>
</reference>
<feature type="domain" description="Translation elongation factor P/YeiP central" evidence="10">
    <location>
        <begin position="72"/>
        <end position="127"/>
    </location>
</feature>
<evidence type="ECO:0000259" key="10">
    <source>
        <dbReference type="SMART" id="SM01185"/>
    </source>
</evidence>
<evidence type="ECO:0000313" key="12">
    <source>
        <dbReference type="Proteomes" id="UP000275394"/>
    </source>
</evidence>
<dbReference type="AlphaFoldDB" id="A0A3N2DG49"/>
<dbReference type="UniPathway" id="UPA00345"/>
<evidence type="ECO:0000256" key="4">
    <source>
        <dbReference type="ARBA" id="ARBA00022490"/>
    </source>
</evidence>
<dbReference type="InterPro" id="IPR015365">
    <property type="entry name" value="Elong-fact-P_C"/>
</dbReference>
<dbReference type="RefSeq" id="WP_245980733.1">
    <property type="nucleotide sequence ID" value="NZ_RKHR01000007.1"/>
</dbReference>
<dbReference type="Gene3D" id="2.40.50.140">
    <property type="entry name" value="Nucleic acid-binding proteins"/>
    <property type="match status" value="2"/>
</dbReference>
<organism evidence="11 12">
    <name type="scientific">Sinobacterium caligoides</name>
    <dbReference type="NCBI Taxonomy" id="933926"/>
    <lineage>
        <taxon>Bacteria</taxon>
        <taxon>Pseudomonadati</taxon>
        <taxon>Pseudomonadota</taxon>
        <taxon>Gammaproteobacteria</taxon>
        <taxon>Cellvibrionales</taxon>
        <taxon>Spongiibacteraceae</taxon>
        <taxon>Sinobacterium</taxon>
    </lineage>
</organism>
<dbReference type="Proteomes" id="UP000275394">
    <property type="component" value="Unassembled WGS sequence"/>
</dbReference>
<evidence type="ECO:0000256" key="6">
    <source>
        <dbReference type="ARBA" id="ARBA00022917"/>
    </source>
</evidence>
<feature type="domain" description="Elongation factor P C-terminal" evidence="9">
    <location>
        <begin position="135"/>
        <end position="190"/>
    </location>
</feature>
<comment type="caution">
    <text evidence="11">The sequence shown here is derived from an EMBL/GenBank/DDBJ whole genome shotgun (WGS) entry which is preliminary data.</text>
</comment>
<dbReference type="InterPro" id="IPR020599">
    <property type="entry name" value="Transl_elong_fac_P/YeiP"/>
</dbReference>
<dbReference type="NCBIfam" id="NF003392">
    <property type="entry name" value="PRK04542.1"/>
    <property type="match status" value="1"/>
</dbReference>
<keyword evidence="5 11" id="KW-0251">Elongation factor</keyword>
<keyword evidence="7" id="KW-0379">Hydroxylation</keyword>
<dbReference type="InterPro" id="IPR011897">
    <property type="entry name" value="Transl_elong_p-like_YeiP"/>
</dbReference>
<dbReference type="InterPro" id="IPR001059">
    <property type="entry name" value="Transl_elong_P/YeiP_cen"/>
</dbReference>
<dbReference type="GO" id="GO:0005829">
    <property type="term" value="C:cytosol"/>
    <property type="evidence" value="ECO:0007669"/>
    <property type="project" value="UniProtKB-ARBA"/>
</dbReference>
<comment type="pathway">
    <text evidence="2">Protein biosynthesis; polypeptide chain elongation.</text>
</comment>
<dbReference type="PROSITE" id="PS01275">
    <property type="entry name" value="EFP"/>
    <property type="match status" value="1"/>
</dbReference>
<dbReference type="GO" id="GO:0003746">
    <property type="term" value="F:translation elongation factor activity"/>
    <property type="evidence" value="ECO:0007669"/>
    <property type="project" value="UniProtKB-UniRule"/>
</dbReference>
<dbReference type="CDD" id="cd05794">
    <property type="entry name" value="S1_EF-P_repeat_2"/>
    <property type="match status" value="1"/>
</dbReference>
<keyword evidence="4" id="KW-0963">Cytoplasm</keyword>
<dbReference type="SUPFAM" id="SSF50249">
    <property type="entry name" value="Nucleic acid-binding proteins"/>
    <property type="match status" value="2"/>
</dbReference>
<protein>
    <recommendedName>
        <fullName evidence="8">Elongation factor P-like protein</fullName>
    </recommendedName>
</protein>
<comment type="similarity">
    <text evidence="3 8">Belongs to the elongation factor P family.</text>
</comment>
<dbReference type="SMART" id="SM00841">
    <property type="entry name" value="Elong-fact-P_C"/>
    <property type="match status" value="1"/>
</dbReference>
<dbReference type="Pfam" id="PF01132">
    <property type="entry name" value="EFP"/>
    <property type="match status" value="1"/>
</dbReference>
<dbReference type="InterPro" id="IPR013852">
    <property type="entry name" value="Transl_elong_P/YeiP_CS"/>
</dbReference>
<keyword evidence="6" id="KW-0648">Protein biosynthesis</keyword>
<accession>A0A3N2DG49</accession>
<evidence type="ECO:0000256" key="7">
    <source>
        <dbReference type="ARBA" id="ARBA00023278"/>
    </source>
</evidence>
<evidence type="ECO:0000259" key="9">
    <source>
        <dbReference type="SMART" id="SM00841"/>
    </source>
</evidence>
<dbReference type="CDD" id="cd04470">
    <property type="entry name" value="S1_EF-P_repeat_1"/>
    <property type="match status" value="1"/>
</dbReference>
<name>A0A3N2DG49_9GAMM</name>
<dbReference type="FunFam" id="2.40.50.140:FF:000004">
    <property type="entry name" value="Elongation factor P"/>
    <property type="match status" value="1"/>
</dbReference>
<dbReference type="Pfam" id="PF09285">
    <property type="entry name" value="Elong-fact-P_C"/>
    <property type="match status" value="1"/>
</dbReference>
<dbReference type="NCBIfam" id="NF001810">
    <property type="entry name" value="PRK00529.1"/>
    <property type="match status" value="1"/>
</dbReference>
<dbReference type="HAMAP" id="MF_00646">
    <property type="entry name" value="EFP"/>
    <property type="match status" value="1"/>
</dbReference>
<keyword evidence="12" id="KW-1185">Reference proteome</keyword>
<dbReference type="EMBL" id="RKHR01000007">
    <property type="protein sequence ID" value="ROR98709.1"/>
    <property type="molecule type" value="Genomic_DNA"/>
</dbReference>
<sequence>MSPLTKASELKKGMVVEINGMPHIVKTLDAKSPSSRGASTLYKVRFNNLKTGQKLDESFKGDDMLKDADCLRTQVQYSYFDGEMYTFMNLDDYSQYTLSTDELEGQLEYLVEGLEGITALLVDDQIIAIDLPTAVEMTIVETAPGIKGATATGRTKPATLSTGLEVQVPEYLEPGEAIKVNTSNNKFMSRA</sequence>
<evidence type="ECO:0000256" key="2">
    <source>
        <dbReference type="ARBA" id="ARBA00004815"/>
    </source>
</evidence>
<dbReference type="PIRSF" id="PIRSF005901">
    <property type="entry name" value="EF-P"/>
    <property type="match status" value="1"/>
</dbReference>
<dbReference type="InterPro" id="IPR011768">
    <property type="entry name" value="Transl_elongation_fac_P"/>
</dbReference>
<dbReference type="InterPro" id="IPR012340">
    <property type="entry name" value="NA-bd_OB-fold"/>
</dbReference>
<dbReference type="Pfam" id="PF08207">
    <property type="entry name" value="EFP_N"/>
    <property type="match status" value="1"/>
</dbReference>
<evidence type="ECO:0000313" key="11">
    <source>
        <dbReference type="EMBL" id="ROR98709.1"/>
    </source>
</evidence>
<dbReference type="SMART" id="SM01185">
    <property type="entry name" value="EFP"/>
    <property type="match status" value="1"/>
</dbReference>
<dbReference type="SUPFAM" id="SSF50104">
    <property type="entry name" value="Translation proteins SH3-like domain"/>
    <property type="match status" value="1"/>
</dbReference>
<dbReference type="PANTHER" id="PTHR30053:SF14">
    <property type="entry name" value="TRANSLATION ELONGATION FACTOR KOW-LIKE DOMAIN-CONTAINING PROTEIN"/>
    <property type="match status" value="1"/>
</dbReference>
<evidence type="ECO:0000256" key="5">
    <source>
        <dbReference type="ARBA" id="ARBA00022768"/>
    </source>
</evidence>
<comment type="subcellular location">
    <subcellularLocation>
        <location evidence="1">Cytoplasm</location>
    </subcellularLocation>
</comment>
<dbReference type="HAMAP" id="MF_00141">
    <property type="entry name" value="EF_P"/>
    <property type="match status" value="1"/>
</dbReference>